<gene>
    <name evidence="1" type="ORF">FAZ15_02385</name>
</gene>
<accession>A0A4U0PJS3</accession>
<reference evidence="1 2" key="1">
    <citation type="submission" date="2019-04" db="EMBL/GenBank/DDBJ databases">
        <title>Sphingobacterium olei sp. nov., isolated from oil-contaminated soil.</title>
        <authorList>
            <person name="Liu B."/>
        </authorList>
    </citation>
    <scope>NUCLEOTIDE SEQUENCE [LARGE SCALE GENOMIC DNA]</scope>
    <source>
        <strain evidence="1 2">HAL-9</strain>
    </source>
</reference>
<comment type="caution">
    <text evidence="1">The sequence shown here is derived from an EMBL/GenBank/DDBJ whole genome shotgun (WGS) entry which is preliminary data.</text>
</comment>
<dbReference type="OrthoDB" id="980645at2"/>
<name>A0A4U0PJS3_9SPHI</name>
<organism evidence="1 2">
    <name type="scientific">Sphingobacterium olei</name>
    <dbReference type="NCBI Taxonomy" id="2571155"/>
    <lineage>
        <taxon>Bacteria</taxon>
        <taxon>Pseudomonadati</taxon>
        <taxon>Bacteroidota</taxon>
        <taxon>Sphingobacteriia</taxon>
        <taxon>Sphingobacteriales</taxon>
        <taxon>Sphingobacteriaceae</taxon>
        <taxon>Sphingobacterium</taxon>
    </lineage>
</organism>
<dbReference type="RefSeq" id="WP_136899710.1">
    <property type="nucleotide sequence ID" value="NZ_SUME01000001.1"/>
</dbReference>
<dbReference type="AlphaFoldDB" id="A0A4U0PJS3"/>
<keyword evidence="2" id="KW-1185">Reference proteome</keyword>
<dbReference type="Proteomes" id="UP000306808">
    <property type="component" value="Unassembled WGS sequence"/>
</dbReference>
<sequence>MKRCLLYLLIPIMLLQSNMTLLICTSFYYNQNYIEKYLCVQRSMTNNTCHGQCFLMKKIKAQQEKEHPNFKVNFNESDAIVVFDFDFTPLCHPHSSDIIYSIYTTDLSPKDYNASIFRPPVLG</sequence>
<evidence type="ECO:0000313" key="1">
    <source>
        <dbReference type="EMBL" id="TJZ63164.1"/>
    </source>
</evidence>
<protein>
    <submittedName>
        <fullName evidence="1">Uncharacterized protein</fullName>
    </submittedName>
</protein>
<evidence type="ECO:0000313" key="2">
    <source>
        <dbReference type="Proteomes" id="UP000306808"/>
    </source>
</evidence>
<dbReference type="GO" id="GO:0005576">
    <property type="term" value="C:extracellular region"/>
    <property type="evidence" value="ECO:0007669"/>
    <property type="project" value="UniProtKB-SubCell"/>
</dbReference>
<dbReference type="EMBL" id="SUME01000001">
    <property type="protein sequence ID" value="TJZ63164.1"/>
    <property type="molecule type" value="Genomic_DNA"/>
</dbReference>
<proteinExistence type="predicted"/>